<dbReference type="InterPro" id="IPR011701">
    <property type="entry name" value="MFS"/>
</dbReference>
<dbReference type="Gene3D" id="1.20.1250.20">
    <property type="entry name" value="MFS general substrate transporter like domains"/>
    <property type="match status" value="1"/>
</dbReference>
<feature type="transmembrane region" description="Helical" evidence="1">
    <location>
        <begin position="273"/>
        <end position="296"/>
    </location>
</feature>
<organism evidence="3">
    <name type="scientific">freshwater metagenome</name>
    <dbReference type="NCBI Taxonomy" id="449393"/>
    <lineage>
        <taxon>unclassified sequences</taxon>
        <taxon>metagenomes</taxon>
        <taxon>ecological metagenomes</taxon>
    </lineage>
</organism>
<keyword evidence="1" id="KW-0812">Transmembrane</keyword>
<feature type="transmembrane region" description="Helical" evidence="1">
    <location>
        <begin position="303"/>
        <end position="323"/>
    </location>
</feature>
<keyword evidence="1" id="KW-0472">Membrane</keyword>
<dbReference type="Pfam" id="PF07690">
    <property type="entry name" value="MFS_1"/>
    <property type="match status" value="1"/>
</dbReference>
<feature type="transmembrane region" description="Helical" evidence="1">
    <location>
        <begin position="104"/>
        <end position="129"/>
    </location>
</feature>
<sequence>MTSSQEAASDRSLRGLAVIAVAIVAAILPAFFLGSLSVEIRAELRYGETAAGLVFAAFFAASALVSSRVGRRVDRVGPRIALSYALAGTCVIEFFIALGANQLVWLVLLSGLAGICNATAQLGANVFIARNLPVHRQGIGFAVKQSAMPGAALIAGLLLPSIALTIGWRWVFVTGSVLSVLALVAVRWRLAPERTQEGSEGDSRSSSDARKKSVTGAHLMKSDASSDTSTASALPVFALFMLAVAAAFATAAAITLGGFFVESTINSGVTAATAGYAFALGSVISILVRLTVGFYADRHMGNLLGVVAIMILLGSCTSLIFVFQTPAAHFIGLPLAFGAGWAWPGLFNLSVVRASPGFPGRATGITQTGVYVGGAVGPVLFGLTAEHWSYAAAWVLAAVLGVCAAAAVLVGRRFLHRPLSLQAR</sequence>
<feature type="transmembrane region" description="Helical" evidence="1">
    <location>
        <begin position="50"/>
        <end position="69"/>
    </location>
</feature>
<feature type="transmembrane region" description="Helical" evidence="1">
    <location>
        <begin position="236"/>
        <end position="261"/>
    </location>
</feature>
<keyword evidence="1" id="KW-1133">Transmembrane helix</keyword>
<name>A0A6J6T2Q4_9ZZZZ</name>
<evidence type="ECO:0000313" key="3">
    <source>
        <dbReference type="EMBL" id="CAB4741284.1"/>
    </source>
</evidence>
<dbReference type="AlphaFoldDB" id="A0A6J6T2Q4"/>
<dbReference type="SUPFAM" id="SSF103473">
    <property type="entry name" value="MFS general substrate transporter"/>
    <property type="match status" value="1"/>
</dbReference>
<feature type="transmembrane region" description="Helical" evidence="1">
    <location>
        <begin position="329"/>
        <end position="352"/>
    </location>
</feature>
<evidence type="ECO:0000259" key="2">
    <source>
        <dbReference type="PROSITE" id="PS50850"/>
    </source>
</evidence>
<dbReference type="InterPro" id="IPR052952">
    <property type="entry name" value="MFS-Transporter"/>
</dbReference>
<gene>
    <name evidence="3" type="ORF">UFOPK2766_01056</name>
</gene>
<feature type="transmembrane region" description="Helical" evidence="1">
    <location>
        <begin position="391"/>
        <end position="411"/>
    </location>
</feature>
<reference evidence="3" key="1">
    <citation type="submission" date="2020-05" db="EMBL/GenBank/DDBJ databases">
        <authorList>
            <person name="Chiriac C."/>
            <person name="Salcher M."/>
            <person name="Ghai R."/>
            <person name="Kavagutti S V."/>
        </authorList>
    </citation>
    <scope>NUCLEOTIDE SEQUENCE</scope>
</reference>
<dbReference type="GO" id="GO:0022857">
    <property type="term" value="F:transmembrane transporter activity"/>
    <property type="evidence" value="ECO:0007669"/>
    <property type="project" value="InterPro"/>
</dbReference>
<dbReference type="InterPro" id="IPR020846">
    <property type="entry name" value="MFS_dom"/>
</dbReference>
<dbReference type="InterPro" id="IPR036259">
    <property type="entry name" value="MFS_trans_sf"/>
</dbReference>
<feature type="domain" description="Major facilitator superfamily (MFS) profile" evidence="2">
    <location>
        <begin position="15"/>
        <end position="415"/>
    </location>
</feature>
<dbReference type="PANTHER" id="PTHR23527:SF1">
    <property type="entry name" value="BLL3282 PROTEIN"/>
    <property type="match status" value="1"/>
</dbReference>
<protein>
    <submittedName>
        <fullName evidence="3">Unannotated protein</fullName>
    </submittedName>
</protein>
<feature type="transmembrane region" description="Helical" evidence="1">
    <location>
        <begin position="141"/>
        <end position="162"/>
    </location>
</feature>
<dbReference type="PANTHER" id="PTHR23527">
    <property type="entry name" value="BLL3282 PROTEIN"/>
    <property type="match status" value="1"/>
</dbReference>
<feature type="transmembrane region" description="Helical" evidence="1">
    <location>
        <begin position="81"/>
        <end position="98"/>
    </location>
</feature>
<feature type="transmembrane region" description="Helical" evidence="1">
    <location>
        <begin position="12"/>
        <end position="38"/>
    </location>
</feature>
<dbReference type="PROSITE" id="PS50850">
    <property type="entry name" value="MFS"/>
    <property type="match status" value="1"/>
</dbReference>
<dbReference type="EMBL" id="CAEZYU010000042">
    <property type="protein sequence ID" value="CAB4741284.1"/>
    <property type="molecule type" value="Genomic_DNA"/>
</dbReference>
<accession>A0A6J6T2Q4</accession>
<proteinExistence type="predicted"/>
<evidence type="ECO:0000256" key="1">
    <source>
        <dbReference type="SAM" id="Phobius"/>
    </source>
</evidence>